<dbReference type="Pfam" id="PF07687">
    <property type="entry name" value="M20_dimer"/>
    <property type="match status" value="1"/>
</dbReference>
<feature type="binding site" evidence="2">
    <location>
        <position position="115"/>
    </location>
    <ligand>
        <name>Mn(2+)</name>
        <dbReference type="ChEBI" id="CHEBI:29035"/>
        <label>2</label>
    </ligand>
</feature>
<feature type="binding site" evidence="2">
    <location>
        <position position="117"/>
    </location>
    <ligand>
        <name>Mn(2+)</name>
        <dbReference type="ChEBI" id="CHEBI:29035"/>
        <label>2</label>
    </ligand>
</feature>
<dbReference type="InterPro" id="IPR036264">
    <property type="entry name" value="Bact_exopeptidase_dim_dom"/>
</dbReference>
<dbReference type="FunFam" id="3.30.70.360:FF:000001">
    <property type="entry name" value="N-acetyldiaminopimelate deacetylase"/>
    <property type="match status" value="1"/>
</dbReference>
<accession>A0A6C7EFM9</accession>
<dbReference type="RefSeq" id="WP_015443072.1">
    <property type="nucleotide sequence ID" value="NC_020520.1"/>
</dbReference>
<dbReference type="SUPFAM" id="SSF55031">
    <property type="entry name" value="Bacterial exopeptidase dimerisation domain"/>
    <property type="match status" value="1"/>
</dbReference>
<feature type="domain" description="Peptidase M20 dimerisation" evidence="3">
    <location>
        <begin position="200"/>
        <end position="293"/>
    </location>
</feature>
<dbReference type="Gene3D" id="3.40.630.10">
    <property type="entry name" value="Zn peptidases"/>
    <property type="match status" value="1"/>
</dbReference>
<dbReference type="InterPro" id="IPR011650">
    <property type="entry name" value="Peptidase_M20_dimer"/>
</dbReference>
<keyword evidence="1" id="KW-0378">Hydrolase</keyword>
<dbReference type="Pfam" id="PF01546">
    <property type="entry name" value="Peptidase_M20"/>
    <property type="match status" value="1"/>
</dbReference>
<evidence type="ECO:0000259" key="3">
    <source>
        <dbReference type="Pfam" id="PF07687"/>
    </source>
</evidence>
<dbReference type="InterPro" id="IPR002933">
    <property type="entry name" value="Peptidase_M20"/>
</dbReference>
<comment type="cofactor">
    <cofactor evidence="2">
        <name>Mn(2+)</name>
        <dbReference type="ChEBI" id="CHEBI:29035"/>
    </cofactor>
    <text evidence="2">The Mn(2+) ion enhances activity.</text>
</comment>
<keyword evidence="2" id="KW-0464">Manganese</keyword>
<dbReference type="InterPro" id="IPR017439">
    <property type="entry name" value="Amidohydrolase"/>
</dbReference>
<gene>
    <name evidence="4" type="ORF">YM304_35110</name>
</gene>
<dbReference type="GO" id="GO:0046872">
    <property type="term" value="F:metal ion binding"/>
    <property type="evidence" value="ECO:0007669"/>
    <property type="project" value="UniProtKB-KW"/>
</dbReference>
<organism evidence="4 5">
    <name type="scientific">Ilumatobacter coccineus (strain NBRC 103263 / KCTC 29153 / YM16-304)</name>
    <dbReference type="NCBI Taxonomy" id="1313172"/>
    <lineage>
        <taxon>Bacteria</taxon>
        <taxon>Bacillati</taxon>
        <taxon>Actinomycetota</taxon>
        <taxon>Acidimicrobiia</taxon>
        <taxon>Acidimicrobiales</taxon>
        <taxon>Ilumatobacteraceae</taxon>
        <taxon>Ilumatobacter</taxon>
    </lineage>
</organism>
<dbReference type="EMBL" id="AP012057">
    <property type="protein sequence ID" value="BAN03825.1"/>
    <property type="molecule type" value="Genomic_DNA"/>
</dbReference>
<dbReference type="PIRSF" id="PIRSF005962">
    <property type="entry name" value="Pept_M20D_amidohydro"/>
    <property type="match status" value="1"/>
</dbReference>
<evidence type="ECO:0000313" key="5">
    <source>
        <dbReference type="Proteomes" id="UP000011863"/>
    </source>
</evidence>
<evidence type="ECO:0000313" key="4">
    <source>
        <dbReference type="EMBL" id="BAN03825.1"/>
    </source>
</evidence>
<dbReference type="NCBIfam" id="TIGR01891">
    <property type="entry name" value="amidohydrolases"/>
    <property type="match status" value="1"/>
</dbReference>
<dbReference type="KEGG" id="aym:YM304_35110"/>
<dbReference type="AlphaFoldDB" id="A0A6C7EFM9"/>
<dbReference type="Gene3D" id="3.30.70.360">
    <property type="match status" value="1"/>
</dbReference>
<dbReference type="PANTHER" id="PTHR11014">
    <property type="entry name" value="PEPTIDASE M20 FAMILY MEMBER"/>
    <property type="match status" value="1"/>
</dbReference>
<evidence type="ECO:0000256" key="2">
    <source>
        <dbReference type="PIRSR" id="PIRSR005962-1"/>
    </source>
</evidence>
<proteinExistence type="predicted"/>
<keyword evidence="5" id="KW-1185">Reference proteome</keyword>
<name>A0A6C7EFM9_ILUCY</name>
<feature type="binding site" evidence="2">
    <location>
        <position position="178"/>
    </location>
    <ligand>
        <name>Mn(2+)</name>
        <dbReference type="ChEBI" id="CHEBI:29035"/>
        <label>2</label>
    </ligand>
</feature>
<sequence>MTVTIDHDRIAQQIDSMLPPLREVYEDLHAHPELSFQEHRTAGVVADRLDALGFEVTTGVGGTGVVATLGDDGPPVLLRADIDALPVEEATGLSYASTQRGMTAAGDDVPIAHACGHDMHVTWMLGVAELLASDRSAWGGRAMLVFQPAEEVGGGAAAMCDDGLFERFGTPVVGLGQHVAPAPAGWLLSRSGVAMAASDSLKVVLHGRGGHGSSPESTVDPVVLAASTIMRLQSIVSRELAARESAVVTVGTVHAGTKENIIADRAELGLNVRTFDAKVRDRVLAAIERIVHGEAHAAGCPSSPEIEPISRFPALHNDPTTTTTVEAAFRSHFAADRVLEAPPASASEDFGLLGERGGFPSSFWFVGGADHATFFDALAANRVNEDIPANHSPLYAPIQNPTMAAGIEAMYVAARQWLTA</sequence>
<dbReference type="GO" id="GO:0019877">
    <property type="term" value="P:diaminopimelate biosynthetic process"/>
    <property type="evidence" value="ECO:0007669"/>
    <property type="project" value="UniProtKB-ARBA"/>
</dbReference>
<dbReference type="PANTHER" id="PTHR11014:SF63">
    <property type="entry name" value="METALLOPEPTIDASE, PUTATIVE (AFU_ORTHOLOGUE AFUA_6G09600)-RELATED"/>
    <property type="match status" value="1"/>
</dbReference>
<feature type="binding site" evidence="2">
    <location>
        <position position="151"/>
    </location>
    <ligand>
        <name>Mn(2+)</name>
        <dbReference type="ChEBI" id="CHEBI:29035"/>
        <label>2</label>
    </ligand>
</feature>
<reference evidence="4 5" key="1">
    <citation type="journal article" date="2013" name="Int. J. Syst. Evol. Microbiol.">
        <title>Ilumatobacter nonamiense sp. nov. and Ilumatobacter coccineum sp. nov., isolated from seashore sand.</title>
        <authorList>
            <person name="Matsumoto A."/>
            <person name="Kasai H."/>
            <person name="Matsuo Y."/>
            <person name="Shizuri Y."/>
            <person name="Ichikawa N."/>
            <person name="Fujita N."/>
            <person name="Omura S."/>
            <person name="Takahashi Y."/>
        </authorList>
    </citation>
    <scope>NUCLEOTIDE SEQUENCE [LARGE SCALE GENOMIC DNA]</scope>
    <source>
        <strain evidence="5">NBRC 103263 / KCTC 29153 / YM16-304</strain>
    </source>
</reference>
<keyword evidence="2" id="KW-0479">Metal-binding</keyword>
<evidence type="ECO:0000256" key="1">
    <source>
        <dbReference type="ARBA" id="ARBA00022801"/>
    </source>
</evidence>
<dbReference type="SUPFAM" id="SSF53187">
    <property type="entry name" value="Zn-dependent exopeptidases"/>
    <property type="match status" value="1"/>
</dbReference>
<dbReference type="GO" id="GO:0050118">
    <property type="term" value="F:N-acetyldiaminopimelate deacetylase activity"/>
    <property type="evidence" value="ECO:0007669"/>
    <property type="project" value="UniProtKB-ARBA"/>
</dbReference>
<protein>
    <submittedName>
        <fullName evidence="4">Peptidase M20 family protein</fullName>
    </submittedName>
</protein>
<dbReference type="Proteomes" id="UP000011863">
    <property type="component" value="Chromosome"/>
</dbReference>